<dbReference type="Pfam" id="PF00024">
    <property type="entry name" value="PAN_1"/>
    <property type="match status" value="1"/>
</dbReference>
<evidence type="ECO:0000313" key="6">
    <source>
        <dbReference type="Proteomes" id="UP000596742"/>
    </source>
</evidence>
<proteinExistence type="predicted"/>
<keyword evidence="1" id="KW-0677">Repeat</keyword>
<dbReference type="AlphaFoldDB" id="A0A8B6D9F9"/>
<dbReference type="PANTHER" id="PTHR24198:SF165">
    <property type="entry name" value="ANKYRIN REPEAT-CONTAINING PROTEIN-RELATED"/>
    <property type="match status" value="1"/>
</dbReference>
<dbReference type="PROSITE" id="PS50088">
    <property type="entry name" value="ANK_REPEAT"/>
    <property type="match status" value="3"/>
</dbReference>
<evidence type="ECO:0000259" key="4">
    <source>
        <dbReference type="PROSITE" id="PS50948"/>
    </source>
</evidence>
<reference evidence="5" key="1">
    <citation type="submission" date="2018-11" db="EMBL/GenBank/DDBJ databases">
        <authorList>
            <person name="Alioto T."/>
            <person name="Alioto T."/>
        </authorList>
    </citation>
    <scope>NUCLEOTIDE SEQUENCE</scope>
</reference>
<feature type="repeat" description="ANK" evidence="3">
    <location>
        <begin position="154"/>
        <end position="178"/>
    </location>
</feature>
<dbReference type="InterPro" id="IPR002110">
    <property type="entry name" value="Ankyrin_rpt"/>
</dbReference>
<protein>
    <recommendedName>
        <fullName evidence="4">Apple domain-containing protein</fullName>
    </recommendedName>
</protein>
<dbReference type="EMBL" id="UYJE01003176">
    <property type="protein sequence ID" value="VDI17156.1"/>
    <property type="molecule type" value="Genomic_DNA"/>
</dbReference>
<dbReference type="Proteomes" id="UP000596742">
    <property type="component" value="Unassembled WGS sequence"/>
</dbReference>
<dbReference type="SUPFAM" id="SSF48403">
    <property type="entry name" value="Ankyrin repeat"/>
    <property type="match status" value="1"/>
</dbReference>
<feature type="repeat" description="ANK" evidence="3">
    <location>
        <begin position="119"/>
        <end position="141"/>
    </location>
</feature>
<accession>A0A8B6D9F9</accession>
<dbReference type="PROSITE" id="PS50948">
    <property type="entry name" value="PAN"/>
    <property type="match status" value="1"/>
</dbReference>
<gene>
    <name evidence="5" type="ORF">MGAL_10B034526</name>
</gene>
<evidence type="ECO:0000256" key="3">
    <source>
        <dbReference type="PROSITE-ProRule" id="PRU00023"/>
    </source>
</evidence>
<dbReference type="Pfam" id="PF12796">
    <property type="entry name" value="Ank_2"/>
    <property type="match status" value="1"/>
</dbReference>
<evidence type="ECO:0000256" key="2">
    <source>
        <dbReference type="ARBA" id="ARBA00023043"/>
    </source>
</evidence>
<comment type="caution">
    <text evidence="5">The sequence shown here is derived from an EMBL/GenBank/DDBJ whole genome shotgun (WGS) entry which is preliminary data.</text>
</comment>
<dbReference type="InterPro" id="IPR003609">
    <property type="entry name" value="Pan_app"/>
</dbReference>
<dbReference type="OrthoDB" id="539213at2759"/>
<feature type="repeat" description="ANK" evidence="3">
    <location>
        <begin position="85"/>
        <end position="108"/>
    </location>
</feature>
<sequence length="225" mass="25475">MDMDSAMRLSTCIKAPTGEINHIADIMNISTNHVLECSRECMTRENCTFFVYSKQEQKCGLYKDDEEHGNVIECSQGMFCYFVWDGDTLLHSATRFGHLNILQWLLERTKIDPNNVNKDGDTVLHITVRGGKLEMVKLLLKTSTIDPNQQNKTNGDTLLHIAVRDENLDMVQLLLERGDIDPDKVNKISRRLMVVGDALNLGLFSLMILEGKATAAAFFKQLPRN</sequence>
<dbReference type="SMART" id="SM00248">
    <property type="entry name" value="ANK"/>
    <property type="match status" value="3"/>
</dbReference>
<name>A0A8B6D9F9_MYTGA</name>
<feature type="domain" description="Apple" evidence="4">
    <location>
        <begin position="12"/>
        <end position="80"/>
    </location>
</feature>
<evidence type="ECO:0000313" key="5">
    <source>
        <dbReference type="EMBL" id="VDI17156.1"/>
    </source>
</evidence>
<dbReference type="InterPro" id="IPR036770">
    <property type="entry name" value="Ankyrin_rpt-contain_sf"/>
</dbReference>
<organism evidence="5 6">
    <name type="scientific">Mytilus galloprovincialis</name>
    <name type="common">Mediterranean mussel</name>
    <dbReference type="NCBI Taxonomy" id="29158"/>
    <lineage>
        <taxon>Eukaryota</taxon>
        <taxon>Metazoa</taxon>
        <taxon>Spiralia</taxon>
        <taxon>Lophotrochozoa</taxon>
        <taxon>Mollusca</taxon>
        <taxon>Bivalvia</taxon>
        <taxon>Autobranchia</taxon>
        <taxon>Pteriomorphia</taxon>
        <taxon>Mytilida</taxon>
        <taxon>Mytiloidea</taxon>
        <taxon>Mytilidae</taxon>
        <taxon>Mytilinae</taxon>
        <taxon>Mytilus</taxon>
    </lineage>
</organism>
<dbReference type="Gene3D" id="3.50.4.10">
    <property type="entry name" value="Hepatocyte Growth Factor"/>
    <property type="match status" value="1"/>
</dbReference>
<dbReference type="Gene3D" id="1.25.40.20">
    <property type="entry name" value="Ankyrin repeat-containing domain"/>
    <property type="match status" value="1"/>
</dbReference>
<keyword evidence="2 3" id="KW-0040">ANK repeat</keyword>
<dbReference type="PANTHER" id="PTHR24198">
    <property type="entry name" value="ANKYRIN REPEAT AND PROTEIN KINASE DOMAIN-CONTAINING PROTEIN"/>
    <property type="match status" value="1"/>
</dbReference>
<evidence type="ECO:0000256" key="1">
    <source>
        <dbReference type="ARBA" id="ARBA00022737"/>
    </source>
</evidence>
<keyword evidence="6" id="KW-1185">Reference proteome</keyword>
<dbReference type="PROSITE" id="PS50297">
    <property type="entry name" value="ANK_REP_REGION"/>
    <property type="match status" value="3"/>
</dbReference>